<proteinExistence type="predicted"/>
<sequence>MMDTQKINDLNHGLCESGTLTDILLIDFKILISSLEVFDTSALQALSPLAQVGIVKRMQMAADIFVDKTSPATVQALADHRSDTVRGIAAFATARLTSTDDVPTLLSAIKPFADDTHFGVREWAWLAVRDKLMASLGDSLIALVP</sequence>
<protein>
    <submittedName>
        <fullName evidence="1">Uncharacterized protein</fullName>
    </submittedName>
</protein>
<dbReference type="AlphaFoldDB" id="A0A4Y3TK17"/>
<evidence type="ECO:0000313" key="1">
    <source>
        <dbReference type="EMBL" id="GEB82084.1"/>
    </source>
</evidence>
<dbReference type="Proteomes" id="UP000317617">
    <property type="component" value="Unassembled WGS sequence"/>
</dbReference>
<gene>
    <name evidence="1" type="ORF">AOR01nite_05610</name>
</gene>
<accession>A0A4Y3TK17</accession>
<keyword evidence="2" id="KW-1185">Reference proteome</keyword>
<evidence type="ECO:0000313" key="2">
    <source>
        <dbReference type="Proteomes" id="UP000317617"/>
    </source>
</evidence>
<reference evidence="1 2" key="1">
    <citation type="submission" date="2019-06" db="EMBL/GenBank/DDBJ databases">
        <title>Whole genome shotgun sequence of Acetobacter orleanensis NBRC 13752.</title>
        <authorList>
            <person name="Hosoyama A."/>
            <person name="Uohara A."/>
            <person name="Ohji S."/>
            <person name="Ichikawa N."/>
        </authorList>
    </citation>
    <scope>NUCLEOTIDE SEQUENCE [LARGE SCALE GENOMIC DNA]</scope>
    <source>
        <strain evidence="1 2">NBRC 13752</strain>
    </source>
</reference>
<comment type="caution">
    <text evidence="1">The sequence shown here is derived from an EMBL/GenBank/DDBJ whole genome shotgun (WGS) entry which is preliminary data.</text>
</comment>
<dbReference type="RefSeq" id="WP_048835159.1">
    <property type="nucleotide sequence ID" value="NZ_BJMU01000001.1"/>
</dbReference>
<dbReference type="EMBL" id="BJMU01000001">
    <property type="protein sequence ID" value="GEB82084.1"/>
    <property type="molecule type" value="Genomic_DNA"/>
</dbReference>
<organism evidence="1 2">
    <name type="scientific">Acetobacter orleanensis</name>
    <dbReference type="NCBI Taxonomy" id="104099"/>
    <lineage>
        <taxon>Bacteria</taxon>
        <taxon>Pseudomonadati</taxon>
        <taxon>Pseudomonadota</taxon>
        <taxon>Alphaproteobacteria</taxon>
        <taxon>Acetobacterales</taxon>
        <taxon>Acetobacteraceae</taxon>
        <taxon>Acetobacter</taxon>
    </lineage>
</organism>
<name>A0A4Y3TK17_9PROT</name>